<dbReference type="InParanoid" id="C8XB97"/>
<evidence type="ECO:0000256" key="1">
    <source>
        <dbReference type="SAM" id="Phobius"/>
    </source>
</evidence>
<keyword evidence="1" id="KW-0812">Transmembrane</keyword>
<dbReference type="KEGG" id="nml:Namu_5119"/>
<accession>C8XB97</accession>
<keyword evidence="3" id="KW-1185">Reference proteome</keyword>
<dbReference type="EMBL" id="CP001737">
    <property type="protein sequence ID" value="ACV81389.1"/>
    <property type="molecule type" value="Genomic_DNA"/>
</dbReference>
<evidence type="ECO:0000313" key="2">
    <source>
        <dbReference type="EMBL" id="ACV81389.1"/>
    </source>
</evidence>
<name>C8XB97_NAKMY</name>
<dbReference type="RefSeq" id="WP_015750197.1">
    <property type="nucleotide sequence ID" value="NC_013235.1"/>
</dbReference>
<gene>
    <name evidence="2" type="ordered locus">Namu_5119</name>
</gene>
<protein>
    <submittedName>
        <fullName evidence="2">Uncharacterized protein</fullName>
    </submittedName>
</protein>
<dbReference type="AlphaFoldDB" id="C8XB97"/>
<reference evidence="3" key="1">
    <citation type="submission" date="2009-09" db="EMBL/GenBank/DDBJ databases">
        <title>The complete genome of Nakamurella multipartita DSM 44233.</title>
        <authorList>
            <consortium name="US DOE Joint Genome Institute (JGI-PGF)"/>
            <person name="Lucas S."/>
            <person name="Copeland A."/>
            <person name="Lapidus A."/>
            <person name="Glavina del Rio T."/>
            <person name="Dalin E."/>
            <person name="Tice H."/>
            <person name="Bruce D."/>
            <person name="Goodwin L."/>
            <person name="Pitluck S."/>
            <person name="Kyrpides N."/>
            <person name="Mavromatis K."/>
            <person name="Ivanova N."/>
            <person name="Ovchinnikova G."/>
            <person name="Sims D."/>
            <person name="Meincke L."/>
            <person name="Brettin T."/>
            <person name="Detter J.C."/>
            <person name="Han C."/>
            <person name="Larimer F."/>
            <person name="Land M."/>
            <person name="Hauser L."/>
            <person name="Markowitz V."/>
            <person name="Cheng J.-F."/>
            <person name="Hugenholtz P."/>
            <person name="Woyke T."/>
            <person name="Wu D."/>
            <person name="Klenk H.-P."/>
            <person name="Eisen J.A."/>
        </authorList>
    </citation>
    <scope>NUCLEOTIDE SEQUENCE [LARGE SCALE GENOMIC DNA]</scope>
    <source>
        <strain evidence="3">ATCC 700099 / DSM 44233 / CIP 104796 / JCM 9543 / NBRC 105858 / Y-104</strain>
    </source>
</reference>
<keyword evidence="1" id="KW-0472">Membrane</keyword>
<feature type="transmembrane region" description="Helical" evidence="1">
    <location>
        <begin position="31"/>
        <end position="50"/>
    </location>
</feature>
<organism evidence="2 3">
    <name type="scientific">Nakamurella multipartita (strain ATCC 700099 / DSM 44233 / CIP 104796 / JCM 9543 / NBRC 105858 / Y-104)</name>
    <name type="common">Microsphaera multipartita</name>
    <dbReference type="NCBI Taxonomy" id="479431"/>
    <lineage>
        <taxon>Bacteria</taxon>
        <taxon>Bacillati</taxon>
        <taxon>Actinomycetota</taxon>
        <taxon>Actinomycetes</taxon>
        <taxon>Nakamurellales</taxon>
        <taxon>Nakamurellaceae</taxon>
        <taxon>Nakamurella</taxon>
    </lineage>
</organism>
<reference evidence="2 3" key="2">
    <citation type="journal article" date="2010" name="Stand. Genomic Sci.">
        <title>Complete genome sequence of Nakamurella multipartita type strain (Y-104).</title>
        <authorList>
            <person name="Tice H."/>
            <person name="Mayilraj S."/>
            <person name="Sims D."/>
            <person name="Lapidus A."/>
            <person name="Nolan M."/>
            <person name="Lucas S."/>
            <person name="Glavina Del Rio T."/>
            <person name="Copeland A."/>
            <person name="Cheng J.F."/>
            <person name="Meincke L."/>
            <person name="Bruce D."/>
            <person name="Goodwin L."/>
            <person name="Pitluck S."/>
            <person name="Ivanova N."/>
            <person name="Mavromatis K."/>
            <person name="Ovchinnikova G."/>
            <person name="Pati A."/>
            <person name="Chen A."/>
            <person name="Palaniappan K."/>
            <person name="Land M."/>
            <person name="Hauser L."/>
            <person name="Chang Y.J."/>
            <person name="Jeffries C.D."/>
            <person name="Detter J.C."/>
            <person name="Brettin T."/>
            <person name="Rohde M."/>
            <person name="Goker M."/>
            <person name="Bristow J."/>
            <person name="Eisen J.A."/>
            <person name="Markowitz V."/>
            <person name="Hugenholtz P."/>
            <person name="Kyrpides N.C."/>
            <person name="Klenk H.P."/>
            <person name="Chen F."/>
        </authorList>
    </citation>
    <scope>NUCLEOTIDE SEQUENCE [LARGE SCALE GENOMIC DNA]</scope>
    <source>
        <strain evidence="3">ATCC 700099 / DSM 44233 / CIP 104796 / JCM 9543 / NBRC 105858 / Y-104</strain>
    </source>
</reference>
<keyword evidence="1" id="KW-1133">Transmembrane helix</keyword>
<feature type="transmembrane region" description="Helical" evidence="1">
    <location>
        <begin position="7"/>
        <end position="25"/>
    </location>
</feature>
<dbReference type="HOGENOM" id="CLU_2936778_0_0_11"/>
<evidence type="ECO:0000313" key="3">
    <source>
        <dbReference type="Proteomes" id="UP000002218"/>
    </source>
</evidence>
<dbReference type="Proteomes" id="UP000002218">
    <property type="component" value="Chromosome"/>
</dbReference>
<dbReference type="STRING" id="479431.Namu_5119"/>
<proteinExistence type="predicted"/>
<sequence>MDKFLKIVGAIVVIWIGISLALWLIGKTIGLLFWVAVIGGGIWAVAAIANKRKNQVGYRR</sequence>